<dbReference type="Proteomes" id="UP000070054">
    <property type="component" value="Unassembled WGS sequence"/>
</dbReference>
<proteinExistence type="predicted"/>
<keyword evidence="1" id="KW-0175">Coiled coil</keyword>
<dbReference type="OrthoDB" id="5344057at2759"/>
<dbReference type="AlphaFoldDB" id="A0A135SRF3"/>
<feature type="region of interest" description="Disordered" evidence="2">
    <location>
        <begin position="272"/>
        <end position="293"/>
    </location>
</feature>
<evidence type="ECO:0000313" key="4">
    <source>
        <dbReference type="Proteomes" id="UP000070054"/>
    </source>
</evidence>
<keyword evidence="4" id="KW-1185">Reference proteome</keyword>
<reference evidence="3 4" key="1">
    <citation type="submission" date="2014-02" db="EMBL/GenBank/DDBJ databases">
        <title>The genome sequence of Colletotrichum nymphaeae SA-01.</title>
        <authorList>
            <person name="Baroncelli R."/>
            <person name="Thon M.R."/>
        </authorList>
    </citation>
    <scope>NUCLEOTIDE SEQUENCE [LARGE SCALE GENOMIC DNA]</scope>
    <source>
        <strain evidence="3 4">SA-01</strain>
    </source>
</reference>
<organism evidence="3 4">
    <name type="scientific">Colletotrichum nymphaeae SA-01</name>
    <dbReference type="NCBI Taxonomy" id="1460502"/>
    <lineage>
        <taxon>Eukaryota</taxon>
        <taxon>Fungi</taxon>
        <taxon>Dikarya</taxon>
        <taxon>Ascomycota</taxon>
        <taxon>Pezizomycotina</taxon>
        <taxon>Sordariomycetes</taxon>
        <taxon>Hypocreomycetidae</taxon>
        <taxon>Glomerellales</taxon>
        <taxon>Glomerellaceae</taxon>
        <taxon>Colletotrichum</taxon>
        <taxon>Colletotrichum acutatum species complex</taxon>
    </lineage>
</organism>
<evidence type="ECO:0000256" key="1">
    <source>
        <dbReference type="SAM" id="Coils"/>
    </source>
</evidence>
<accession>A0A135SRF3</accession>
<sequence length="571" mass="64206">MEAVSAAASIAGLLSVAGHVVNGLIKLNGFVQAAKEMDIRTESLNTKVGLLSETLEEIKALLQAYEKNLASIIETSWELNIATLRSHLVRCGKDLDEWSKSHKSVGKSTSKRQKFLDIIQNKRLRGISDMETKLMAHRSQLICDIGVLNAASSMAGLAKIDAVQEGLHQLTELNLRSNTINDESLATAAEESAFQHQEMMNHISTAASDRLRQLESQIEAHRLETRRSLTAISDSIYGLAGSISSSFEKLSQTQSQTRSLRRFSYSSLVNDSHDGDGSDFRNPLGTSKTTRSSTTFWSCGSSTGMDDCFVPGSMDDLVHCIFCLQRFDIHEPQEQARHVVHVHALAACDQGQRYTSLSEFKLHLCECHSAQHPSLNYNDTAMEVFREDHNKPRDARFADLDGLPQVLDSPSSPMYVEKQISQLLSETEYFEEPLGSRINAFRDMNKAMEDISHRVFWVRDPPQHLVKVLYKVAVLDEKLNVNFNRPFSRSWAPIPEDMIKGGIGWSGEGLCSLPQLSQRWFIKDTAIRQAGWRRCDREELEPSCLECRGATTYRTFEEAASHLQRQHFRIQ</sequence>
<gene>
    <name evidence="3" type="ORF">CNYM01_09582</name>
</gene>
<name>A0A135SRF3_9PEZI</name>
<feature type="compositionally biased region" description="Polar residues" evidence="2">
    <location>
        <begin position="284"/>
        <end position="293"/>
    </location>
</feature>
<evidence type="ECO:0000313" key="3">
    <source>
        <dbReference type="EMBL" id="KXH38446.1"/>
    </source>
</evidence>
<feature type="coiled-coil region" evidence="1">
    <location>
        <begin position="48"/>
        <end position="75"/>
    </location>
</feature>
<protein>
    <recommendedName>
        <fullName evidence="5">Fungal N-terminal domain-containing protein</fullName>
    </recommendedName>
</protein>
<comment type="caution">
    <text evidence="3">The sequence shown here is derived from an EMBL/GenBank/DDBJ whole genome shotgun (WGS) entry which is preliminary data.</text>
</comment>
<evidence type="ECO:0008006" key="5">
    <source>
        <dbReference type="Google" id="ProtNLM"/>
    </source>
</evidence>
<evidence type="ECO:0000256" key="2">
    <source>
        <dbReference type="SAM" id="MobiDB-lite"/>
    </source>
</evidence>
<dbReference type="EMBL" id="JEMN01001398">
    <property type="protein sequence ID" value="KXH38446.1"/>
    <property type="molecule type" value="Genomic_DNA"/>
</dbReference>